<dbReference type="EMBL" id="SNWR01000002">
    <property type="protein sequence ID" value="TDO31824.1"/>
    <property type="molecule type" value="Genomic_DNA"/>
</dbReference>
<feature type="transmembrane region" description="Helical" evidence="1">
    <location>
        <begin position="49"/>
        <end position="68"/>
    </location>
</feature>
<comment type="caution">
    <text evidence="2">The sequence shown here is derived from an EMBL/GenBank/DDBJ whole genome shotgun (WGS) entry which is preliminary data.</text>
</comment>
<evidence type="ECO:0000313" key="3">
    <source>
        <dbReference type="Proteomes" id="UP000294901"/>
    </source>
</evidence>
<evidence type="ECO:0000313" key="2">
    <source>
        <dbReference type="EMBL" id="TDO31824.1"/>
    </source>
</evidence>
<sequence>MTATTTINRTVAYAGWAGLAGGVTSAVAGAIQTVRAENFDPVVDRTEHVLLTMIALTLVLWIPAYLGLGRRAGTRTGRIGAGLAAFGCGLLAFGTTSTNLHDRDYSWFSVVAVPANASWLIGSIMLAVACFRTRALPRWLAVATGLVMPLSIVLSQAGGNLLAGAIWGAVGWLLIVNARTSKAA</sequence>
<organism evidence="2 3">
    <name type="scientific">Paractinoplanes brasiliensis</name>
    <dbReference type="NCBI Taxonomy" id="52695"/>
    <lineage>
        <taxon>Bacteria</taxon>
        <taxon>Bacillati</taxon>
        <taxon>Actinomycetota</taxon>
        <taxon>Actinomycetes</taxon>
        <taxon>Micromonosporales</taxon>
        <taxon>Micromonosporaceae</taxon>
        <taxon>Paractinoplanes</taxon>
    </lineage>
</organism>
<name>A0A4R6J8B2_9ACTN</name>
<protein>
    <submittedName>
        <fullName evidence="2">Uncharacterized protein</fullName>
    </submittedName>
</protein>
<feature type="transmembrane region" description="Helical" evidence="1">
    <location>
        <begin position="80"/>
        <end position="100"/>
    </location>
</feature>
<dbReference type="OrthoDB" id="5196008at2"/>
<keyword evidence="1" id="KW-1133">Transmembrane helix</keyword>
<evidence type="ECO:0000256" key="1">
    <source>
        <dbReference type="SAM" id="Phobius"/>
    </source>
</evidence>
<feature type="transmembrane region" description="Helical" evidence="1">
    <location>
        <begin position="136"/>
        <end position="155"/>
    </location>
</feature>
<reference evidence="2 3" key="1">
    <citation type="submission" date="2019-03" db="EMBL/GenBank/DDBJ databases">
        <title>Sequencing the genomes of 1000 actinobacteria strains.</title>
        <authorList>
            <person name="Klenk H.-P."/>
        </authorList>
    </citation>
    <scope>NUCLEOTIDE SEQUENCE [LARGE SCALE GENOMIC DNA]</scope>
    <source>
        <strain evidence="2 3">DSM 43805</strain>
    </source>
</reference>
<accession>A0A4R6J8B2</accession>
<keyword evidence="3" id="KW-1185">Reference proteome</keyword>
<gene>
    <name evidence="2" type="ORF">C8E87_7257</name>
</gene>
<dbReference type="AlphaFoldDB" id="A0A4R6J8B2"/>
<dbReference type="RefSeq" id="WP_133877875.1">
    <property type="nucleotide sequence ID" value="NZ_BOMD01000074.1"/>
</dbReference>
<keyword evidence="1" id="KW-0472">Membrane</keyword>
<feature type="transmembrane region" description="Helical" evidence="1">
    <location>
        <begin position="161"/>
        <end position="178"/>
    </location>
</feature>
<feature type="transmembrane region" description="Helical" evidence="1">
    <location>
        <begin position="106"/>
        <end position="129"/>
    </location>
</feature>
<keyword evidence="1" id="KW-0812">Transmembrane</keyword>
<proteinExistence type="predicted"/>
<dbReference type="Proteomes" id="UP000294901">
    <property type="component" value="Unassembled WGS sequence"/>
</dbReference>